<protein>
    <submittedName>
        <fullName evidence="7">Glycosyl hydrolase</fullName>
    </submittedName>
</protein>
<reference evidence="7 8" key="1">
    <citation type="submission" date="2019-02" db="EMBL/GenBank/DDBJ databases">
        <title>Draft Genome Sequence of the Prevotella sp. BCRC 81118, Isolated from Human Feces.</title>
        <authorList>
            <person name="Huang C.-H."/>
        </authorList>
    </citation>
    <scope>NUCLEOTIDE SEQUENCE [LARGE SCALE GENOMIC DNA]</scope>
    <source>
        <strain evidence="7 8">BCRC 81118</strain>
    </source>
</reference>
<dbReference type="Proteomes" id="UP000297872">
    <property type="component" value="Unassembled WGS sequence"/>
</dbReference>
<dbReference type="InterPro" id="IPR019800">
    <property type="entry name" value="Glyco_hydro_3_AS"/>
</dbReference>
<dbReference type="FunFam" id="2.60.40.10:FF:000495">
    <property type="entry name" value="Periplasmic beta-glucosidase"/>
    <property type="match status" value="1"/>
</dbReference>
<keyword evidence="2 4" id="KW-0378">Hydrolase</keyword>
<dbReference type="SUPFAM" id="SSF52279">
    <property type="entry name" value="Beta-D-glucan exohydrolase, C-terminal domain"/>
    <property type="match status" value="1"/>
</dbReference>
<accession>A0A4Y8UQK8</accession>
<keyword evidence="8" id="KW-1185">Reference proteome</keyword>
<dbReference type="Pfam" id="PF00933">
    <property type="entry name" value="Glyco_hydro_3"/>
    <property type="match status" value="1"/>
</dbReference>
<dbReference type="SUPFAM" id="SSF51445">
    <property type="entry name" value="(Trans)glycosidases"/>
    <property type="match status" value="1"/>
</dbReference>
<dbReference type="Gene3D" id="3.20.20.300">
    <property type="entry name" value="Glycoside hydrolase, family 3, N-terminal domain"/>
    <property type="match status" value="1"/>
</dbReference>
<proteinExistence type="inferred from homology"/>
<dbReference type="InterPro" id="IPR036962">
    <property type="entry name" value="Glyco_hydro_3_N_sf"/>
</dbReference>
<dbReference type="InterPro" id="IPR017853">
    <property type="entry name" value="GH"/>
</dbReference>
<organism evidence="7 8">
    <name type="scientific">Segatella hominis</name>
    <dbReference type="NCBI Taxonomy" id="2518605"/>
    <lineage>
        <taxon>Bacteria</taxon>
        <taxon>Pseudomonadati</taxon>
        <taxon>Bacteroidota</taxon>
        <taxon>Bacteroidia</taxon>
        <taxon>Bacteroidales</taxon>
        <taxon>Prevotellaceae</taxon>
        <taxon>Segatella</taxon>
    </lineage>
</organism>
<dbReference type="Pfam" id="PF14310">
    <property type="entry name" value="Fn3-like"/>
    <property type="match status" value="1"/>
</dbReference>
<dbReference type="PRINTS" id="PR00133">
    <property type="entry name" value="GLHYDRLASE3"/>
</dbReference>
<evidence type="ECO:0000313" key="8">
    <source>
        <dbReference type="Proteomes" id="UP000297872"/>
    </source>
</evidence>
<dbReference type="InterPro" id="IPR050288">
    <property type="entry name" value="Cellulose_deg_GH3"/>
</dbReference>
<dbReference type="GeneID" id="302996772"/>
<dbReference type="InterPro" id="IPR036881">
    <property type="entry name" value="Glyco_hydro_3_C_sf"/>
</dbReference>
<dbReference type="PANTHER" id="PTHR42715:SF10">
    <property type="entry name" value="BETA-GLUCOSIDASE"/>
    <property type="match status" value="1"/>
</dbReference>
<evidence type="ECO:0000259" key="6">
    <source>
        <dbReference type="SMART" id="SM01217"/>
    </source>
</evidence>
<keyword evidence="4" id="KW-0326">Glycosidase</keyword>
<dbReference type="EMBL" id="SGVY01000074">
    <property type="protein sequence ID" value="TFH70880.1"/>
    <property type="molecule type" value="Genomic_DNA"/>
</dbReference>
<evidence type="ECO:0000256" key="5">
    <source>
        <dbReference type="SAM" id="SignalP"/>
    </source>
</evidence>
<dbReference type="GO" id="GO:0008422">
    <property type="term" value="F:beta-glucosidase activity"/>
    <property type="evidence" value="ECO:0007669"/>
    <property type="project" value="UniProtKB-ARBA"/>
</dbReference>
<dbReference type="PANTHER" id="PTHR42715">
    <property type="entry name" value="BETA-GLUCOSIDASE"/>
    <property type="match status" value="1"/>
</dbReference>
<feature type="signal peptide" evidence="5">
    <location>
        <begin position="1"/>
        <end position="20"/>
    </location>
</feature>
<dbReference type="Gene3D" id="2.60.40.10">
    <property type="entry name" value="Immunoglobulins"/>
    <property type="match status" value="1"/>
</dbReference>
<evidence type="ECO:0000313" key="7">
    <source>
        <dbReference type="EMBL" id="TFH70880.1"/>
    </source>
</evidence>
<evidence type="ECO:0000256" key="3">
    <source>
        <dbReference type="ARBA" id="ARBA00023277"/>
    </source>
</evidence>
<feature type="chain" id="PRO_5021322678" evidence="5">
    <location>
        <begin position="21"/>
        <end position="753"/>
    </location>
</feature>
<dbReference type="GO" id="GO:0005975">
    <property type="term" value="P:carbohydrate metabolic process"/>
    <property type="evidence" value="ECO:0007669"/>
    <property type="project" value="InterPro"/>
</dbReference>
<dbReference type="AlphaFoldDB" id="A0A4Y8UQK8"/>
<dbReference type="InterPro" id="IPR013783">
    <property type="entry name" value="Ig-like_fold"/>
</dbReference>
<comment type="similarity">
    <text evidence="1 4">Belongs to the glycosyl hydrolase 3 family.</text>
</comment>
<dbReference type="SMART" id="SM01217">
    <property type="entry name" value="Fn3_like"/>
    <property type="match status" value="1"/>
</dbReference>
<sequence>MKHFILSCALSMAAIATSSAQQTGKLPVYLDNTKPVEQRIDDAIARMTLQEKIRIIHAQSKFSSAGVPRLGFPDFWTDDGPHGVRPDVLWDEWEQAGQTNDSCVAFPALTCLAASWNPQMSRIYGESLGEEALYRGKDMILGPGVNIYRTPLNGRNFEYMGEDPYLASIMVVPYIQGLQSKGVSACVKHYCLNNEEEYRHQVNVIVSDRALHEIYLPAFKAAVEKGKTWGIMGAYNLYKNEHNCHNQWTLNKILKGDWKYDGVVVSDWGGAHDTDQAVKNGLDIEFGTWTNGLTMGASNAYDNYYLAVPYIKGIQEGKYTTKELNEKVRRVLRLFYRTTMNPNRPHGFLCSDSHYAAARQIAEEGIVLLQNKNHVLPIKTQKAQRVLVVGENAVKMMTVGGGSSSLKVQREISPLDGLKSRLEKDNVEVEFARGYVGDVSGNYNGVTTGQNLEDKRSETELIAEAVEKAKHADYVVMFGGLNKSDYQDCEGHDRKQLELPYAQDKLIEALAKTNKNFIYVNISGNAVAIPWKEKVAGIIQGWFIGSESGEALASILTGDKNPSGKLPFTWVNSLQEVGAHALNTYPGTWRKEGGAKTEGNIIDEEYKEGIYVGYRWTDKKNIKPAFAFGHGLSYTQFAISNLRCDKNLMNQNDSITFTVNVKNTGKRAGAETIQLYIHDVKASVDRPYKELKGFQKVYLQPGESKDVNITINKQALSFYDETAASWKAEAGKFEALVGNASDQLKLKKTFELK</sequence>
<comment type="caution">
    <text evidence="7">The sequence shown here is derived from an EMBL/GenBank/DDBJ whole genome shotgun (WGS) entry which is preliminary data.</text>
</comment>
<evidence type="ECO:0000256" key="4">
    <source>
        <dbReference type="RuleBase" id="RU361161"/>
    </source>
</evidence>
<gene>
    <name evidence="7" type="ORF">EXN75_16040</name>
</gene>
<dbReference type="RefSeq" id="WP_134844588.1">
    <property type="nucleotide sequence ID" value="NZ_SGVY01000074.1"/>
</dbReference>
<keyword evidence="3" id="KW-0119">Carbohydrate metabolism</keyword>
<dbReference type="InterPro" id="IPR026891">
    <property type="entry name" value="Fn3-like"/>
</dbReference>
<dbReference type="Pfam" id="PF01915">
    <property type="entry name" value="Glyco_hydro_3_C"/>
    <property type="match status" value="1"/>
</dbReference>
<name>A0A4Y8UQK8_9BACT</name>
<dbReference type="OrthoDB" id="9805821at2"/>
<dbReference type="Gene3D" id="3.40.50.1700">
    <property type="entry name" value="Glycoside hydrolase family 3 C-terminal domain"/>
    <property type="match status" value="1"/>
</dbReference>
<evidence type="ECO:0000256" key="2">
    <source>
        <dbReference type="ARBA" id="ARBA00022801"/>
    </source>
</evidence>
<dbReference type="InterPro" id="IPR001764">
    <property type="entry name" value="Glyco_hydro_3_N"/>
</dbReference>
<evidence type="ECO:0000256" key="1">
    <source>
        <dbReference type="ARBA" id="ARBA00005336"/>
    </source>
</evidence>
<dbReference type="InterPro" id="IPR002772">
    <property type="entry name" value="Glyco_hydro_3_C"/>
</dbReference>
<keyword evidence="5" id="KW-0732">Signal</keyword>
<dbReference type="PROSITE" id="PS00775">
    <property type="entry name" value="GLYCOSYL_HYDROL_F3"/>
    <property type="match status" value="1"/>
</dbReference>
<feature type="domain" description="Fibronectin type III-like" evidence="6">
    <location>
        <begin position="671"/>
        <end position="741"/>
    </location>
</feature>